<dbReference type="OrthoDB" id="9778719at2"/>
<proteinExistence type="predicted"/>
<dbReference type="Pfam" id="PF02585">
    <property type="entry name" value="PIG-L"/>
    <property type="match status" value="1"/>
</dbReference>
<name>A0A512BDM8_9BACT</name>
<dbReference type="EMBL" id="BJYT01000009">
    <property type="protein sequence ID" value="GEO10060.1"/>
    <property type="molecule type" value="Genomic_DNA"/>
</dbReference>
<dbReference type="GO" id="GO:0071793">
    <property type="term" value="P:bacillithiol biosynthetic process"/>
    <property type="evidence" value="ECO:0007669"/>
    <property type="project" value="InterPro"/>
</dbReference>
<dbReference type="InterPro" id="IPR023842">
    <property type="entry name" value="Bacillithiol_biosynth_BshB1"/>
</dbReference>
<dbReference type="PANTHER" id="PTHR12993">
    <property type="entry name" value="N-ACETYLGLUCOSAMINYL-PHOSPHATIDYLINOSITOL DE-N-ACETYLASE-RELATED"/>
    <property type="match status" value="1"/>
</dbReference>
<dbReference type="AlphaFoldDB" id="A0A512BDM8"/>
<dbReference type="InterPro" id="IPR024078">
    <property type="entry name" value="LmbE-like_dom_sf"/>
</dbReference>
<comment type="caution">
    <text evidence="1">The sequence shown here is derived from an EMBL/GenBank/DDBJ whole genome shotgun (WGS) entry which is preliminary data.</text>
</comment>
<dbReference type="GO" id="GO:0019213">
    <property type="term" value="F:deacetylase activity"/>
    <property type="evidence" value="ECO:0007669"/>
    <property type="project" value="InterPro"/>
</dbReference>
<dbReference type="Proteomes" id="UP000321513">
    <property type="component" value="Unassembled WGS sequence"/>
</dbReference>
<organism evidence="1 2">
    <name type="scientific">Segetibacter aerophilus</name>
    <dbReference type="NCBI Taxonomy" id="670293"/>
    <lineage>
        <taxon>Bacteria</taxon>
        <taxon>Pseudomonadati</taxon>
        <taxon>Bacteroidota</taxon>
        <taxon>Chitinophagia</taxon>
        <taxon>Chitinophagales</taxon>
        <taxon>Chitinophagaceae</taxon>
        <taxon>Segetibacter</taxon>
    </lineage>
</organism>
<accession>A0A512BDM8</accession>
<dbReference type="PANTHER" id="PTHR12993:SF30">
    <property type="entry name" value="N-ACETYL-ALPHA-D-GLUCOSAMINYL L-MALATE DEACETYLASE 1"/>
    <property type="match status" value="1"/>
</dbReference>
<dbReference type="NCBIfam" id="TIGR04001">
    <property type="entry name" value="thiol_BshB1"/>
    <property type="match status" value="1"/>
</dbReference>
<sequence length="244" mass="27796">MFEKLDILAFGVHPDDVELGCSGTILACVAEGKKVGIVDLTQGELGTRGSAETRKEEAAEAAKVLQASVRENLKMADGFFQNDEKHQRKVIEVIRKYRPEIVLCNALEDRHPDHGRSAQLVEDAAFLSGLRKIETVVEAELQDAWRPKYIFHYLQDRFLQPDFVFDISDYFDKKLQSVLCYKTQFFNPDLNEPQTYISSPAFFESIRARSMMLGKRIGVQYAEGYITKKMIGVNTFNSFIQHTT</sequence>
<reference evidence="1 2" key="1">
    <citation type="submission" date="2019-07" db="EMBL/GenBank/DDBJ databases">
        <title>Whole genome shotgun sequence of Segetibacter aerophilus NBRC 106135.</title>
        <authorList>
            <person name="Hosoyama A."/>
            <person name="Uohara A."/>
            <person name="Ohji S."/>
            <person name="Ichikawa N."/>
        </authorList>
    </citation>
    <scope>NUCLEOTIDE SEQUENCE [LARGE SCALE GENOMIC DNA]</scope>
    <source>
        <strain evidence="1 2">NBRC 106135</strain>
    </source>
</reference>
<dbReference type="SUPFAM" id="SSF102588">
    <property type="entry name" value="LmbE-like"/>
    <property type="match status" value="1"/>
</dbReference>
<evidence type="ECO:0000313" key="1">
    <source>
        <dbReference type="EMBL" id="GEO10060.1"/>
    </source>
</evidence>
<keyword evidence="2" id="KW-1185">Reference proteome</keyword>
<evidence type="ECO:0000313" key="2">
    <source>
        <dbReference type="Proteomes" id="UP000321513"/>
    </source>
</evidence>
<protein>
    <submittedName>
        <fullName evidence="1">Bacillithiol biosynthesis deacetylase BshB1</fullName>
    </submittedName>
</protein>
<gene>
    <name evidence="1" type="ORF">SAE01_25560</name>
</gene>
<dbReference type="RefSeq" id="WP_147204351.1">
    <property type="nucleotide sequence ID" value="NZ_BJYT01000009.1"/>
</dbReference>
<dbReference type="Gene3D" id="3.40.50.10320">
    <property type="entry name" value="LmbE-like"/>
    <property type="match status" value="1"/>
</dbReference>
<dbReference type="InterPro" id="IPR003737">
    <property type="entry name" value="GlcNAc_PI_deacetylase-related"/>
</dbReference>
<dbReference type="GO" id="GO:0016811">
    <property type="term" value="F:hydrolase activity, acting on carbon-nitrogen (but not peptide) bonds, in linear amides"/>
    <property type="evidence" value="ECO:0007669"/>
    <property type="project" value="TreeGrafter"/>
</dbReference>